<reference evidence="1 2" key="1">
    <citation type="submission" date="2016-10" db="EMBL/GenBank/DDBJ databases">
        <title>Complete genome sequences of three Cupriavidus strains isolated from various Malaysian environments.</title>
        <authorList>
            <person name="Abdullah A.A.-A."/>
            <person name="Shafie N.A.H."/>
            <person name="Lau N.S."/>
        </authorList>
    </citation>
    <scope>NUCLEOTIDE SEQUENCE [LARGE SCALE GENOMIC DNA]</scope>
    <source>
        <strain evidence="1 2">USMAA1020</strain>
    </source>
</reference>
<protein>
    <submittedName>
        <fullName evidence="1">Uncharacterized protein</fullName>
    </submittedName>
</protein>
<evidence type="ECO:0000313" key="2">
    <source>
        <dbReference type="Proteomes" id="UP000177515"/>
    </source>
</evidence>
<evidence type="ECO:0000313" key="1">
    <source>
        <dbReference type="EMBL" id="AOZ06261.1"/>
    </source>
</evidence>
<dbReference type="EMBL" id="CP017754">
    <property type="protein sequence ID" value="AOZ06261.1"/>
    <property type="molecule type" value="Genomic_DNA"/>
</dbReference>
<dbReference type="Proteomes" id="UP000177515">
    <property type="component" value="Chromosome 1"/>
</dbReference>
<sequence length="278" mass="28869">MNLSIQAAGVAAWPASDAGASLAQAANAAAQADPSSAAHAASPLIVSAVDPNDHSRLDRYLSALGAPLKMGGDAEQMAEALVPAMQSLLQQRPDLGNAHFDFALSRGSLVVKSDTLDDADRAWLQDFLNGNKELLQAAQAFHDDAVAGYASWAEADGKPLSAAQLDAVSQQADGLVSFMDLFKKLGRQAHATLLAQVSYMQPDGSRLDLSRDPGSANGFLAFMQGAHTMRDGTATYAGPAGQTVYGGLRGDIFSMIGTAIPQFLPPSASRSVGLKETA</sequence>
<accession>A0ABM6F492</accession>
<name>A0ABM6F492_9BURK</name>
<proteinExistence type="predicted"/>
<keyword evidence="2" id="KW-1185">Reference proteome</keyword>
<organism evidence="1 2">
    <name type="scientific">Cupriavidus malaysiensis</name>
    <dbReference type="NCBI Taxonomy" id="367825"/>
    <lineage>
        <taxon>Bacteria</taxon>
        <taxon>Pseudomonadati</taxon>
        <taxon>Pseudomonadota</taxon>
        <taxon>Betaproteobacteria</taxon>
        <taxon>Burkholderiales</taxon>
        <taxon>Burkholderiaceae</taxon>
        <taxon>Cupriavidus</taxon>
    </lineage>
</organism>
<dbReference type="RefSeq" id="WP_071069373.1">
    <property type="nucleotide sequence ID" value="NZ_CP017754.1"/>
</dbReference>
<gene>
    <name evidence="1" type="ORF">BKK80_10755</name>
</gene>